<dbReference type="PANTHER" id="PTHR37017">
    <property type="entry name" value="AB HYDROLASE-1 DOMAIN-CONTAINING PROTEIN-RELATED"/>
    <property type="match status" value="1"/>
</dbReference>
<dbReference type="GO" id="GO:0016787">
    <property type="term" value="F:hydrolase activity"/>
    <property type="evidence" value="ECO:0007669"/>
    <property type="project" value="UniProtKB-KW"/>
</dbReference>
<dbReference type="PANTHER" id="PTHR37017:SF11">
    <property type="entry name" value="ESTERASE_LIPASE_THIOESTERASE DOMAIN-CONTAINING PROTEIN"/>
    <property type="match status" value="1"/>
</dbReference>
<name>A0A8J3U992_9ACTN</name>
<evidence type="ECO:0000313" key="2">
    <source>
        <dbReference type="EMBL" id="GII40487.1"/>
    </source>
</evidence>
<dbReference type="InterPro" id="IPR029058">
    <property type="entry name" value="AB_hydrolase_fold"/>
</dbReference>
<organism evidence="2 3">
    <name type="scientific">Planotetraspora phitsanulokensis</name>
    <dbReference type="NCBI Taxonomy" id="575192"/>
    <lineage>
        <taxon>Bacteria</taxon>
        <taxon>Bacillati</taxon>
        <taxon>Actinomycetota</taxon>
        <taxon>Actinomycetes</taxon>
        <taxon>Streptosporangiales</taxon>
        <taxon>Streptosporangiaceae</taxon>
        <taxon>Planotetraspora</taxon>
    </lineage>
</organism>
<evidence type="ECO:0000259" key="1">
    <source>
        <dbReference type="Pfam" id="PF12697"/>
    </source>
</evidence>
<keyword evidence="3" id="KW-1185">Reference proteome</keyword>
<dbReference type="InterPro" id="IPR052897">
    <property type="entry name" value="Sec-Metab_Biosynth_Hydrolase"/>
</dbReference>
<dbReference type="EMBL" id="BOOP01000026">
    <property type="protein sequence ID" value="GII40487.1"/>
    <property type="molecule type" value="Genomic_DNA"/>
</dbReference>
<feature type="domain" description="AB hydrolase-1" evidence="1">
    <location>
        <begin position="6"/>
        <end position="206"/>
    </location>
</feature>
<dbReference type="RefSeq" id="WP_204076017.1">
    <property type="nucleotide sequence ID" value="NZ_BAABHI010000002.1"/>
</dbReference>
<dbReference type="Pfam" id="PF12697">
    <property type="entry name" value="Abhydrolase_6"/>
    <property type="match status" value="1"/>
</dbReference>
<keyword evidence="2" id="KW-0378">Hydrolase</keyword>
<dbReference type="InterPro" id="IPR000073">
    <property type="entry name" value="AB_hydrolase_1"/>
</dbReference>
<gene>
    <name evidence="2" type="ORF">Pph01_54900</name>
</gene>
<dbReference type="SUPFAM" id="SSF53474">
    <property type="entry name" value="alpha/beta-Hydrolases"/>
    <property type="match status" value="1"/>
</dbReference>
<dbReference type="Proteomes" id="UP000622547">
    <property type="component" value="Unassembled WGS sequence"/>
</dbReference>
<accession>A0A8J3U992</accession>
<proteinExistence type="predicted"/>
<reference evidence="2 3" key="1">
    <citation type="submission" date="2021-01" db="EMBL/GenBank/DDBJ databases">
        <title>Whole genome shotgun sequence of Planotetraspora phitsanulokensis NBRC 104273.</title>
        <authorList>
            <person name="Komaki H."/>
            <person name="Tamura T."/>
        </authorList>
    </citation>
    <scope>NUCLEOTIDE SEQUENCE [LARGE SCALE GENOMIC DNA]</scope>
    <source>
        <strain evidence="2 3">NBRC 104273</strain>
    </source>
</reference>
<dbReference type="AlphaFoldDB" id="A0A8J3U992"/>
<dbReference type="Gene3D" id="3.40.50.1820">
    <property type="entry name" value="alpha/beta hydrolase"/>
    <property type="match status" value="1"/>
</dbReference>
<sequence length="218" mass="23727">MATFALIHGGGGSAWDWHLLAAELRGRGHDVVAVDLPIEDESAGLLDYADAVTEAVGDRRDLVVVAHSWGGFVGPLVCARVPAELLVLVSAMIPAPGEPPSDWWANTGFEGKDMSDPVALFLHDVPRDLAEELLSKSRDHADKAFAEPWPLDAWPEVPTRFLLCRDDLFFTPGFMRGVVRDRLGITPDEIDGGHAPMLARPGELADRLEGYLTGIEER</sequence>
<comment type="caution">
    <text evidence="2">The sequence shown here is derived from an EMBL/GenBank/DDBJ whole genome shotgun (WGS) entry which is preliminary data.</text>
</comment>
<protein>
    <submittedName>
        <fullName evidence="2">Alpha/beta hydrolase</fullName>
    </submittedName>
</protein>
<evidence type="ECO:0000313" key="3">
    <source>
        <dbReference type="Proteomes" id="UP000622547"/>
    </source>
</evidence>